<accession>A0A6A5VLZ1</accession>
<sequence length="378" mass="43233">MDPTAQYIPYFYNSLPWGNKDIHLLCLLPNNKETATLQCQLFNYSLEPDSHQYDALSYLWGDPNETLPILIREYHSLEQIIWVDAVCINQDDKKEKGHQIQSMARIYGQANRVIVWLGKEEDDGHQALEIIRSVLQEVAAAWHVLIICGFAEIDGYPFCLGLESLMNFYETRKDMQGLIRSITYLVKGAIFRPKYATSRPSMDSLDICPLGEPIDMYHSHKATKLHDKVYALLGMSSVDGGRARLSPNYEFLLHEQVSVETGPGKQMAMLMSLAKQIREGDIVCLLQGAARPVIVRPCGDYFAVIRISSNLLQALTVFPRDFLLVWDWTENLDFGEYGNLLKTNDWMSGYLKSELESHLDKATRIWNYALILEDLKEL</sequence>
<reference evidence="2" key="1">
    <citation type="journal article" date="2020" name="Stud. Mycol.">
        <title>101 Dothideomycetes genomes: a test case for predicting lifestyles and emergence of pathogens.</title>
        <authorList>
            <person name="Haridas S."/>
            <person name="Albert R."/>
            <person name="Binder M."/>
            <person name="Bloem J."/>
            <person name="Labutti K."/>
            <person name="Salamov A."/>
            <person name="Andreopoulos B."/>
            <person name="Baker S."/>
            <person name="Barry K."/>
            <person name="Bills G."/>
            <person name="Bluhm B."/>
            <person name="Cannon C."/>
            <person name="Castanera R."/>
            <person name="Culley D."/>
            <person name="Daum C."/>
            <person name="Ezra D."/>
            <person name="Gonzalez J."/>
            <person name="Henrissat B."/>
            <person name="Kuo A."/>
            <person name="Liang C."/>
            <person name="Lipzen A."/>
            <person name="Lutzoni F."/>
            <person name="Magnuson J."/>
            <person name="Mondo S."/>
            <person name="Nolan M."/>
            <person name="Ohm R."/>
            <person name="Pangilinan J."/>
            <person name="Park H.-J."/>
            <person name="Ramirez L."/>
            <person name="Alfaro M."/>
            <person name="Sun H."/>
            <person name="Tritt A."/>
            <person name="Yoshinaga Y."/>
            <person name="Zwiers L.-H."/>
            <person name="Turgeon B."/>
            <person name="Goodwin S."/>
            <person name="Spatafora J."/>
            <person name="Crous P."/>
            <person name="Grigoriev I."/>
        </authorList>
    </citation>
    <scope>NUCLEOTIDE SEQUENCE</scope>
    <source>
        <strain evidence="2">CBS 107.79</strain>
    </source>
</reference>
<evidence type="ECO:0000259" key="1">
    <source>
        <dbReference type="Pfam" id="PF06985"/>
    </source>
</evidence>
<dbReference type="EMBL" id="ML976661">
    <property type="protein sequence ID" value="KAF1978281.1"/>
    <property type="molecule type" value="Genomic_DNA"/>
</dbReference>
<gene>
    <name evidence="2" type="ORF">BU23DRAFT_587213</name>
</gene>
<dbReference type="PANTHER" id="PTHR24148:SF78">
    <property type="entry name" value="HETEROKARYON INCOMPATIBILITY DOMAIN-CONTAINING PROTEIN"/>
    <property type="match status" value="1"/>
</dbReference>
<feature type="domain" description="Heterokaryon incompatibility" evidence="1">
    <location>
        <begin position="76"/>
        <end position="136"/>
    </location>
</feature>
<dbReference type="InterPro" id="IPR010730">
    <property type="entry name" value="HET"/>
</dbReference>
<dbReference type="InterPro" id="IPR052895">
    <property type="entry name" value="HetReg/Transcr_Mod"/>
</dbReference>
<name>A0A6A5VLZ1_9PLEO</name>
<keyword evidence="3" id="KW-1185">Reference proteome</keyword>
<dbReference type="Proteomes" id="UP000800036">
    <property type="component" value="Unassembled WGS sequence"/>
</dbReference>
<dbReference type="AlphaFoldDB" id="A0A6A5VLZ1"/>
<evidence type="ECO:0000313" key="3">
    <source>
        <dbReference type="Proteomes" id="UP000800036"/>
    </source>
</evidence>
<dbReference type="OrthoDB" id="194358at2759"/>
<protein>
    <recommendedName>
        <fullName evidence="1">Heterokaryon incompatibility domain-containing protein</fullName>
    </recommendedName>
</protein>
<proteinExistence type="predicted"/>
<dbReference type="Pfam" id="PF06985">
    <property type="entry name" value="HET"/>
    <property type="match status" value="1"/>
</dbReference>
<organism evidence="2 3">
    <name type="scientific">Bimuria novae-zelandiae CBS 107.79</name>
    <dbReference type="NCBI Taxonomy" id="1447943"/>
    <lineage>
        <taxon>Eukaryota</taxon>
        <taxon>Fungi</taxon>
        <taxon>Dikarya</taxon>
        <taxon>Ascomycota</taxon>
        <taxon>Pezizomycotina</taxon>
        <taxon>Dothideomycetes</taxon>
        <taxon>Pleosporomycetidae</taxon>
        <taxon>Pleosporales</taxon>
        <taxon>Massarineae</taxon>
        <taxon>Didymosphaeriaceae</taxon>
        <taxon>Bimuria</taxon>
    </lineage>
</organism>
<evidence type="ECO:0000313" key="2">
    <source>
        <dbReference type="EMBL" id="KAF1978281.1"/>
    </source>
</evidence>
<dbReference type="PANTHER" id="PTHR24148">
    <property type="entry name" value="ANKYRIN REPEAT DOMAIN-CONTAINING PROTEIN 39 HOMOLOG-RELATED"/>
    <property type="match status" value="1"/>
</dbReference>